<reference evidence="1" key="1">
    <citation type="submission" date="2014-09" db="EMBL/GenBank/DDBJ databases">
        <authorList>
            <person name="Magalhaes I.L.F."/>
            <person name="Oliveira U."/>
            <person name="Santos F.R."/>
            <person name="Vidigal T.H.D.A."/>
            <person name="Brescovit A.D."/>
            <person name="Santos A.J."/>
        </authorList>
    </citation>
    <scope>NUCLEOTIDE SEQUENCE</scope>
    <source>
        <tissue evidence="1">Shoot tissue taken approximately 20 cm above the soil surface</tissue>
    </source>
</reference>
<dbReference type="EMBL" id="GBRH01238073">
    <property type="protein sequence ID" value="JAD59822.1"/>
    <property type="molecule type" value="Transcribed_RNA"/>
</dbReference>
<name>A0A0A9BKL4_ARUDO</name>
<proteinExistence type="predicted"/>
<organism evidence="1">
    <name type="scientific">Arundo donax</name>
    <name type="common">Giant reed</name>
    <name type="synonym">Donax arundinaceus</name>
    <dbReference type="NCBI Taxonomy" id="35708"/>
    <lineage>
        <taxon>Eukaryota</taxon>
        <taxon>Viridiplantae</taxon>
        <taxon>Streptophyta</taxon>
        <taxon>Embryophyta</taxon>
        <taxon>Tracheophyta</taxon>
        <taxon>Spermatophyta</taxon>
        <taxon>Magnoliopsida</taxon>
        <taxon>Liliopsida</taxon>
        <taxon>Poales</taxon>
        <taxon>Poaceae</taxon>
        <taxon>PACMAD clade</taxon>
        <taxon>Arundinoideae</taxon>
        <taxon>Arundineae</taxon>
        <taxon>Arundo</taxon>
    </lineage>
</organism>
<reference evidence="1" key="2">
    <citation type="journal article" date="2015" name="Data Brief">
        <title>Shoot transcriptome of the giant reed, Arundo donax.</title>
        <authorList>
            <person name="Barrero R.A."/>
            <person name="Guerrero F.D."/>
            <person name="Moolhuijzen P."/>
            <person name="Goolsby J.A."/>
            <person name="Tidwell J."/>
            <person name="Bellgard S.E."/>
            <person name="Bellgard M.I."/>
        </authorList>
    </citation>
    <scope>NUCLEOTIDE SEQUENCE</scope>
    <source>
        <tissue evidence="1">Shoot tissue taken approximately 20 cm above the soil surface</tissue>
    </source>
</reference>
<sequence>MGRSGFLFGWTDEGGWHENN</sequence>
<evidence type="ECO:0000313" key="1">
    <source>
        <dbReference type="EMBL" id="JAD59822.1"/>
    </source>
</evidence>
<accession>A0A0A9BKL4</accession>
<dbReference type="AlphaFoldDB" id="A0A0A9BKL4"/>
<protein>
    <submittedName>
        <fullName evidence="1">Uncharacterized protein</fullName>
    </submittedName>
</protein>